<sequence>MIKTIAVVIGATGATGKQLVSQLLDDNSISAVKIFVRKNTALVHPKLETYVVDFDAINAWQHLITGDVLFSSMGTTLKQAGSKAAQYKVDVTYQYNIAKAAVANGVSTAILLSAYGANGKSPFFYPRMKGELEAMFINLGFNSVHIFQPGILERFVNDGRTMEQWSVKLIHWLNGFGLLTSQTPMPVAVLASKMIKVALNKRDQKLCYYRLGEIFKL</sequence>
<organism evidence="2 3">
    <name type="scientific">Parasediminibacterium paludis</name>
    <dbReference type="NCBI Taxonomy" id="908966"/>
    <lineage>
        <taxon>Bacteria</taxon>
        <taxon>Pseudomonadati</taxon>
        <taxon>Bacteroidota</taxon>
        <taxon>Chitinophagia</taxon>
        <taxon>Chitinophagales</taxon>
        <taxon>Chitinophagaceae</taxon>
        <taxon>Parasediminibacterium</taxon>
    </lineage>
</organism>
<evidence type="ECO:0000259" key="1">
    <source>
        <dbReference type="Pfam" id="PF13460"/>
    </source>
</evidence>
<dbReference type="SUPFAM" id="SSF51735">
    <property type="entry name" value="NAD(P)-binding Rossmann-fold domains"/>
    <property type="match status" value="1"/>
</dbReference>
<dbReference type="PANTHER" id="PTHR14097">
    <property type="entry name" value="OXIDOREDUCTASE HTATIP2"/>
    <property type="match status" value="1"/>
</dbReference>
<dbReference type="Pfam" id="PF13460">
    <property type="entry name" value="NAD_binding_10"/>
    <property type="match status" value="1"/>
</dbReference>
<evidence type="ECO:0000313" key="3">
    <source>
        <dbReference type="Proteomes" id="UP001595906"/>
    </source>
</evidence>
<gene>
    <name evidence="2" type="ORF">ACFOW1_11810</name>
</gene>
<reference evidence="3" key="1">
    <citation type="journal article" date="2019" name="Int. J. Syst. Evol. Microbiol.">
        <title>The Global Catalogue of Microorganisms (GCM) 10K type strain sequencing project: providing services to taxonomists for standard genome sequencing and annotation.</title>
        <authorList>
            <consortium name="The Broad Institute Genomics Platform"/>
            <consortium name="The Broad Institute Genome Sequencing Center for Infectious Disease"/>
            <person name="Wu L."/>
            <person name="Ma J."/>
        </authorList>
    </citation>
    <scope>NUCLEOTIDE SEQUENCE [LARGE SCALE GENOMIC DNA]</scope>
    <source>
        <strain evidence="3">CECT 8010</strain>
    </source>
</reference>
<accession>A0ABV8PZL4</accession>
<dbReference type="PANTHER" id="PTHR14097:SF7">
    <property type="entry name" value="OXIDOREDUCTASE HTATIP2"/>
    <property type="match status" value="1"/>
</dbReference>
<dbReference type="RefSeq" id="WP_379014488.1">
    <property type="nucleotide sequence ID" value="NZ_JBHSDC010000022.1"/>
</dbReference>
<proteinExistence type="predicted"/>
<keyword evidence="3" id="KW-1185">Reference proteome</keyword>
<name>A0ABV8PZL4_9BACT</name>
<dbReference type="Gene3D" id="3.40.50.720">
    <property type="entry name" value="NAD(P)-binding Rossmann-like Domain"/>
    <property type="match status" value="1"/>
</dbReference>
<feature type="domain" description="NAD(P)-binding" evidence="1">
    <location>
        <begin position="10"/>
        <end position="124"/>
    </location>
</feature>
<dbReference type="EMBL" id="JBHSDC010000022">
    <property type="protein sequence ID" value="MFC4232583.1"/>
    <property type="molecule type" value="Genomic_DNA"/>
</dbReference>
<dbReference type="InterPro" id="IPR036291">
    <property type="entry name" value="NAD(P)-bd_dom_sf"/>
</dbReference>
<comment type="caution">
    <text evidence="2">The sequence shown here is derived from an EMBL/GenBank/DDBJ whole genome shotgun (WGS) entry which is preliminary data.</text>
</comment>
<dbReference type="InterPro" id="IPR016040">
    <property type="entry name" value="NAD(P)-bd_dom"/>
</dbReference>
<dbReference type="Proteomes" id="UP001595906">
    <property type="component" value="Unassembled WGS sequence"/>
</dbReference>
<evidence type="ECO:0000313" key="2">
    <source>
        <dbReference type="EMBL" id="MFC4232583.1"/>
    </source>
</evidence>
<protein>
    <submittedName>
        <fullName evidence="2">NAD(P)H-binding protein</fullName>
    </submittedName>
</protein>